<sequence>MELNIWRAPTDNDAYARLEWKKAKYNEAYVRAYETDIIKLYDGVQISVKTSMSAASIQKILDAEVVWKIGCMGAIISSIHVIKDEEFPDLPRFGIRLFLDMKLENASYFGM</sequence>
<proteinExistence type="predicted"/>
<dbReference type="InterPro" id="IPR014718">
    <property type="entry name" value="GH-type_carb-bd"/>
</dbReference>
<dbReference type="GO" id="GO:0030246">
    <property type="term" value="F:carbohydrate binding"/>
    <property type="evidence" value="ECO:0007669"/>
    <property type="project" value="InterPro"/>
</dbReference>
<dbReference type="GO" id="GO:0005975">
    <property type="term" value="P:carbohydrate metabolic process"/>
    <property type="evidence" value="ECO:0007669"/>
    <property type="project" value="InterPro"/>
</dbReference>
<accession>A0A8S5LW96</accession>
<name>A0A8S5LW96_9CAUD</name>
<evidence type="ECO:0000313" key="2">
    <source>
        <dbReference type="EMBL" id="DAD74294.1"/>
    </source>
</evidence>
<dbReference type="InterPro" id="IPR011013">
    <property type="entry name" value="Gal_mutarotase_sf_dom"/>
</dbReference>
<dbReference type="GO" id="GO:0009341">
    <property type="term" value="C:beta-galactosidase complex"/>
    <property type="evidence" value="ECO:0007669"/>
    <property type="project" value="InterPro"/>
</dbReference>
<dbReference type="Pfam" id="PF02929">
    <property type="entry name" value="Bgal_small_N"/>
    <property type="match status" value="1"/>
</dbReference>
<reference evidence="2" key="1">
    <citation type="journal article" date="2021" name="Proc. Natl. Acad. Sci. U.S.A.">
        <title>A Catalog of Tens of Thousands of Viruses from Human Metagenomes Reveals Hidden Associations with Chronic Diseases.</title>
        <authorList>
            <person name="Tisza M.J."/>
            <person name="Buck C.B."/>
        </authorList>
    </citation>
    <scope>NUCLEOTIDE SEQUENCE</scope>
    <source>
        <strain evidence="2">CtabX13</strain>
    </source>
</reference>
<dbReference type="GO" id="GO:0004565">
    <property type="term" value="F:beta-galactosidase activity"/>
    <property type="evidence" value="ECO:0007669"/>
    <property type="project" value="InterPro"/>
</dbReference>
<organism evidence="2">
    <name type="scientific">Siphoviridae sp. ctabX13</name>
    <dbReference type="NCBI Taxonomy" id="2826389"/>
    <lineage>
        <taxon>Viruses</taxon>
        <taxon>Duplodnaviria</taxon>
        <taxon>Heunggongvirae</taxon>
        <taxon>Uroviricota</taxon>
        <taxon>Caudoviricetes</taxon>
    </lineage>
</organism>
<dbReference type="EMBL" id="BK014758">
    <property type="protein sequence ID" value="DAD74294.1"/>
    <property type="molecule type" value="Genomic_DNA"/>
</dbReference>
<feature type="domain" description="Beta galactosidase small chain/" evidence="1">
    <location>
        <begin position="2"/>
        <end position="110"/>
    </location>
</feature>
<dbReference type="Gene3D" id="2.70.98.10">
    <property type="match status" value="1"/>
</dbReference>
<dbReference type="InterPro" id="IPR004199">
    <property type="entry name" value="B-gal_small/dom_5"/>
</dbReference>
<evidence type="ECO:0000259" key="1">
    <source>
        <dbReference type="Pfam" id="PF02929"/>
    </source>
</evidence>
<dbReference type="SUPFAM" id="SSF74650">
    <property type="entry name" value="Galactose mutarotase-like"/>
    <property type="match status" value="1"/>
</dbReference>
<protein>
    <submittedName>
        <fullName evidence="2">Beta galactosidase small chain</fullName>
    </submittedName>
</protein>